<proteinExistence type="predicted"/>
<dbReference type="EMBL" id="SJPN01000005">
    <property type="protein sequence ID" value="TWU00970.1"/>
    <property type="molecule type" value="Genomic_DNA"/>
</dbReference>
<dbReference type="OrthoDB" id="6111975at2"/>
<reference evidence="3 4" key="1">
    <citation type="submission" date="2019-02" db="EMBL/GenBank/DDBJ databases">
        <title>Deep-cultivation of Planctomycetes and their phenomic and genomic characterization uncovers novel biology.</title>
        <authorList>
            <person name="Wiegand S."/>
            <person name="Jogler M."/>
            <person name="Boedeker C."/>
            <person name="Pinto D."/>
            <person name="Vollmers J."/>
            <person name="Rivas-Marin E."/>
            <person name="Kohn T."/>
            <person name="Peeters S.H."/>
            <person name="Heuer A."/>
            <person name="Rast P."/>
            <person name="Oberbeckmann S."/>
            <person name="Bunk B."/>
            <person name="Jeske O."/>
            <person name="Meyerdierks A."/>
            <person name="Storesund J.E."/>
            <person name="Kallscheuer N."/>
            <person name="Luecker S."/>
            <person name="Lage O.M."/>
            <person name="Pohl T."/>
            <person name="Merkel B.J."/>
            <person name="Hornburger P."/>
            <person name="Mueller R.-W."/>
            <person name="Bruemmer F."/>
            <person name="Labrenz M."/>
            <person name="Spormann A.M."/>
            <person name="Op Den Camp H."/>
            <person name="Overmann J."/>
            <person name="Amann R."/>
            <person name="Jetten M.S.M."/>
            <person name="Mascher T."/>
            <person name="Medema M.H."/>
            <person name="Devos D.P."/>
            <person name="Kaster A.-K."/>
            <person name="Ovreas L."/>
            <person name="Rohde M."/>
            <person name="Galperin M.Y."/>
            <person name="Jogler C."/>
        </authorList>
    </citation>
    <scope>NUCLEOTIDE SEQUENCE [LARGE SCALE GENOMIC DNA]</scope>
    <source>
        <strain evidence="3 4">Pla52n</strain>
    </source>
</reference>
<organism evidence="3 4">
    <name type="scientific">Stieleria varia</name>
    <dbReference type="NCBI Taxonomy" id="2528005"/>
    <lineage>
        <taxon>Bacteria</taxon>
        <taxon>Pseudomonadati</taxon>
        <taxon>Planctomycetota</taxon>
        <taxon>Planctomycetia</taxon>
        <taxon>Pirellulales</taxon>
        <taxon>Pirellulaceae</taxon>
        <taxon>Stieleria</taxon>
    </lineage>
</organism>
<accession>A0A5C6AMS8</accession>
<dbReference type="PROSITE" id="PS50011">
    <property type="entry name" value="PROTEIN_KINASE_DOM"/>
    <property type="match status" value="1"/>
</dbReference>
<evidence type="ECO:0000259" key="2">
    <source>
        <dbReference type="PROSITE" id="PS50011"/>
    </source>
</evidence>
<dbReference type="GO" id="GO:0004674">
    <property type="term" value="F:protein serine/threonine kinase activity"/>
    <property type="evidence" value="ECO:0007669"/>
    <property type="project" value="UniProtKB-EC"/>
</dbReference>
<dbReference type="Proteomes" id="UP000320176">
    <property type="component" value="Unassembled WGS sequence"/>
</dbReference>
<keyword evidence="4" id="KW-1185">Reference proteome</keyword>
<feature type="region of interest" description="Disordered" evidence="1">
    <location>
        <begin position="1"/>
        <end position="36"/>
    </location>
</feature>
<dbReference type="PANTHER" id="PTHR24347">
    <property type="entry name" value="SERINE/THREONINE-PROTEIN KINASE"/>
    <property type="match status" value="1"/>
</dbReference>
<evidence type="ECO:0000313" key="3">
    <source>
        <dbReference type="EMBL" id="TWU00970.1"/>
    </source>
</evidence>
<evidence type="ECO:0000256" key="1">
    <source>
        <dbReference type="SAM" id="MobiDB-lite"/>
    </source>
</evidence>
<dbReference type="RefSeq" id="WP_146521496.1">
    <property type="nucleotide sequence ID" value="NZ_CP151726.1"/>
</dbReference>
<dbReference type="SUPFAM" id="SSF56112">
    <property type="entry name" value="Protein kinase-like (PK-like)"/>
    <property type="match status" value="1"/>
</dbReference>
<dbReference type="Gene3D" id="1.10.510.10">
    <property type="entry name" value="Transferase(Phosphotransferase) domain 1"/>
    <property type="match status" value="1"/>
</dbReference>
<dbReference type="EC" id="2.7.11.1" evidence="3"/>
<feature type="compositionally biased region" description="Basic and acidic residues" evidence="1">
    <location>
        <begin position="21"/>
        <end position="30"/>
    </location>
</feature>
<dbReference type="InterPro" id="IPR011009">
    <property type="entry name" value="Kinase-like_dom_sf"/>
</dbReference>
<keyword evidence="3" id="KW-0808">Transferase</keyword>
<comment type="caution">
    <text evidence="3">The sequence shown here is derived from an EMBL/GenBank/DDBJ whole genome shotgun (WGS) entry which is preliminary data.</text>
</comment>
<dbReference type="Pfam" id="PF00069">
    <property type="entry name" value="Pkinase"/>
    <property type="match status" value="1"/>
</dbReference>
<dbReference type="GO" id="GO:0005524">
    <property type="term" value="F:ATP binding"/>
    <property type="evidence" value="ECO:0007669"/>
    <property type="project" value="InterPro"/>
</dbReference>
<dbReference type="InterPro" id="IPR008266">
    <property type="entry name" value="Tyr_kinase_AS"/>
</dbReference>
<name>A0A5C6AMS8_9BACT</name>
<feature type="compositionally biased region" description="Basic and acidic residues" evidence="1">
    <location>
        <begin position="1"/>
        <end position="13"/>
    </location>
</feature>
<dbReference type="InterPro" id="IPR000719">
    <property type="entry name" value="Prot_kinase_dom"/>
</dbReference>
<evidence type="ECO:0000313" key="4">
    <source>
        <dbReference type="Proteomes" id="UP000320176"/>
    </source>
</evidence>
<dbReference type="PROSITE" id="PS00109">
    <property type="entry name" value="PROTEIN_KINASE_TYR"/>
    <property type="match status" value="1"/>
</dbReference>
<feature type="domain" description="Protein kinase" evidence="2">
    <location>
        <begin position="68"/>
        <end position="317"/>
    </location>
</feature>
<dbReference type="AlphaFoldDB" id="A0A5C6AMS8"/>
<gene>
    <name evidence="3" type="primary">prkC_27</name>
    <name evidence="3" type="ORF">Pla52n_43400</name>
</gene>
<sequence>MKKERHHHPDGSRQEPQSTLSDDHPIDPNRSDTGPVGFQLHDALGLGDADNLDELDSFTESLLKQRGLQINRRIDRGGYGVVYRAKELTSGESRAVKILLNPENSTAMATFQREWKVLSSKSLPGVHDDQPRLAPRLFFGESGKGAKPFLVLEWIDGQNVENWIAARPTLTCEARLDLCERIFSAYATLHSCNLLHRDVSLRNIMIHNNRIRLIDFGSACRRDVGYASRHSVSRVPVTPATASDRMLENESRGTVADEVHAIAKCCFYVLTGKPSHLVDPSLWRQTLSNSKVPRSIIENTLLPRMAQPTPDVSHPMN</sequence>
<protein>
    <submittedName>
        <fullName evidence="3">Serine/threonine-protein kinase PrkC</fullName>
        <ecNumber evidence="3">2.7.11.1</ecNumber>
    </submittedName>
</protein>
<keyword evidence="3" id="KW-0418">Kinase</keyword>